<dbReference type="NCBIfam" id="TIGR01789">
    <property type="entry name" value="lycopene_cycl"/>
    <property type="match status" value="1"/>
</dbReference>
<keyword evidence="3" id="KW-0520">NAD</keyword>
<gene>
    <name evidence="5" type="primary">crtY</name>
    <name evidence="5" type="ORF">MNR06_10095</name>
</gene>
<keyword evidence="4" id="KW-1133">Transmembrane helix</keyword>
<evidence type="ECO:0000256" key="2">
    <source>
        <dbReference type="ARBA" id="ARBA00022746"/>
    </source>
</evidence>
<dbReference type="EC" id="5.5.1.19" evidence="5"/>
<name>A0ABY4C512_9BACT</name>
<dbReference type="PROSITE" id="PS51257">
    <property type="entry name" value="PROKAR_LIPOPROTEIN"/>
    <property type="match status" value="1"/>
</dbReference>
<dbReference type="InterPro" id="IPR036188">
    <property type="entry name" value="FAD/NAD-bd_sf"/>
</dbReference>
<protein>
    <submittedName>
        <fullName evidence="5">Lycopene beta-cyclase CrtY</fullName>
        <ecNumber evidence="5">5.5.1.19</ecNumber>
    </submittedName>
</protein>
<dbReference type="InterPro" id="IPR010108">
    <property type="entry name" value="Lycopene_cyclase_b/e"/>
</dbReference>
<sequence length="383" mass="43728">MGIKNTVLKSADVIIVGAGLSGCLMAWFLKQRQPELFIQIFEQSNDLPLKRTWSFHQSDVSDNYLNIKSLISKEWQEHTVHFASYYRNLTGRYASIRPEDLSNKIKNEFAGQIFFNTEIVSVDEAAITTADGSVHKANCIIDARGPETLTTKCGYQKFLGLHLQTKTAHGLQNPIIMDATVKQTDGYRFMYVLPWSETELLIEDTYYSESSLMDNEFLRKEILNYVSSKGWQVQKILDEETGVLPIPFFQSQSNEKKLAVIGARGGFFHPVTGYSLPEAVKIADRISQLKNPSTAAARTVLNRYRNEQYWQKRYFYLLNRLLFQAAQPNERFKIFERFYSLPESLIANFYRASLSNAEKIRILSGKPPVPVTEALKCLINSGV</sequence>
<keyword evidence="4" id="KW-0472">Membrane</keyword>
<dbReference type="Pfam" id="PF05834">
    <property type="entry name" value="Lycopene_cycl"/>
    <property type="match status" value="1"/>
</dbReference>
<dbReference type="PANTHER" id="PTHR39757:SF5">
    <property type="entry name" value="OS02G0190600 PROTEIN"/>
    <property type="match status" value="1"/>
</dbReference>
<dbReference type="SUPFAM" id="SSF51905">
    <property type="entry name" value="FAD/NAD(P)-binding domain"/>
    <property type="match status" value="1"/>
</dbReference>
<evidence type="ECO:0000256" key="3">
    <source>
        <dbReference type="ARBA" id="ARBA00023027"/>
    </source>
</evidence>
<evidence type="ECO:0000256" key="1">
    <source>
        <dbReference type="ARBA" id="ARBA00006599"/>
    </source>
</evidence>
<keyword evidence="6" id="KW-1185">Reference proteome</keyword>
<feature type="transmembrane region" description="Helical" evidence="4">
    <location>
        <begin position="12"/>
        <end position="29"/>
    </location>
</feature>
<evidence type="ECO:0000313" key="5">
    <source>
        <dbReference type="EMBL" id="UOF00051.1"/>
    </source>
</evidence>
<organism evidence="5 6">
    <name type="scientific">Bdellovibrio reynosensis</name>
    <dbReference type="NCBI Taxonomy" id="2835041"/>
    <lineage>
        <taxon>Bacteria</taxon>
        <taxon>Pseudomonadati</taxon>
        <taxon>Bdellovibrionota</taxon>
        <taxon>Bdellovibrionia</taxon>
        <taxon>Bdellovibrionales</taxon>
        <taxon>Pseudobdellovibrionaceae</taxon>
        <taxon>Bdellovibrio</taxon>
    </lineage>
</organism>
<accession>A0ABY4C512</accession>
<dbReference type="NCBIfam" id="TIGR01790">
    <property type="entry name" value="carotene-cycl"/>
    <property type="match status" value="1"/>
</dbReference>
<dbReference type="RefSeq" id="WP_243535642.1">
    <property type="nucleotide sequence ID" value="NZ_CP093442.1"/>
</dbReference>
<dbReference type="EMBL" id="CP093442">
    <property type="protein sequence ID" value="UOF00051.1"/>
    <property type="molecule type" value="Genomic_DNA"/>
</dbReference>
<comment type="similarity">
    <text evidence="1">Belongs to the lycopene cyclase family.</text>
</comment>
<keyword evidence="5" id="KW-0413">Isomerase</keyword>
<proteinExistence type="inferred from homology"/>
<evidence type="ECO:0000256" key="4">
    <source>
        <dbReference type="SAM" id="Phobius"/>
    </source>
</evidence>
<dbReference type="InterPro" id="IPR008461">
    <property type="entry name" value="CrtY"/>
</dbReference>
<dbReference type="Proteomes" id="UP000830116">
    <property type="component" value="Chromosome"/>
</dbReference>
<reference evidence="5" key="1">
    <citation type="submission" date="2022-03" db="EMBL/GenBank/DDBJ databases">
        <title>Genome Identification and Characterization of new species Bdellovibrio reynosense LBG001 sp. nov. from a Mexico soil sample.</title>
        <authorList>
            <person name="Camilli A."/>
            <person name="Ajao Y."/>
            <person name="Guo X."/>
        </authorList>
    </citation>
    <scope>NUCLEOTIDE SEQUENCE</scope>
    <source>
        <strain evidence="5">LBG001</strain>
    </source>
</reference>
<dbReference type="Gene3D" id="3.50.50.60">
    <property type="entry name" value="FAD/NAD(P)-binding domain"/>
    <property type="match status" value="1"/>
</dbReference>
<dbReference type="GO" id="GO:0016853">
    <property type="term" value="F:isomerase activity"/>
    <property type="evidence" value="ECO:0007669"/>
    <property type="project" value="UniProtKB-KW"/>
</dbReference>
<keyword evidence="2" id="KW-0125">Carotenoid biosynthesis</keyword>
<dbReference type="PANTHER" id="PTHR39757">
    <property type="match status" value="1"/>
</dbReference>
<keyword evidence="4" id="KW-0812">Transmembrane</keyword>
<evidence type="ECO:0000313" key="6">
    <source>
        <dbReference type="Proteomes" id="UP000830116"/>
    </source>
</evidence>